<dbReference type="SUPFAM" id="SSF143100">
    <property type="entry name" value="TTHA1013/TTHA0281-like"/>
    <property type="match status" value="1"/>
</dbReference>
<dbReference type="EMBL" id="LCAP01000012">
    <property type="protein sequence ID" value="KKR91238.1"/>
    <property type="molecule type" value="Genomic_DNA"/>
</dbReference>
<dbReference type="AlphaFoldDB" id="A0A0G0UR69"/>
<gene>
    <name evidence="1" type="ORF">UU43_C0012G0004</name>
</gene>
<sequence>MVPAMPGCITYGRNLKEARKMAADAIHGYLLSLKKHKVSIPSDDETFIGSVRLSLNKSLVCA</sequence>
<name>A0A0G0UR69_9BACT</name>
<comment type="caution">
    <text evidence="1">The sequence shown here is derived from an EMBL/GenBank/DDBJ whole genome shotgun (WGS) entry which is preliminary data.</text>
</comment>
<dbReference type="Proteomes" id="UP000034190">
    <property type="component" value="Unassembled WGS sequence"/>
</dbReference>
<evidence type="ECO:0000313" key="1">
    <source>
        <dbReference type="EMBL" id="KKR91238.1"/>
    </source>
</evidence>
<evidence type="ECO:0000313" key="2">
    <source>
        <dbReference type="Proteomes" id="UP000034190"/>
    </source>
</evidence>
<organism evidence="1 2">
    <name type="scientific">Candidatus Falkowbacteria bacterium GW2011_GWA2_41_14</name>
    <dbReference type="NCBI Taxonomy" id="1618635"/>
    <lineage>
        <taxon>Bacteria</taxon>
        <taxon>Candidatus Falkowiibacteriota</taxon>
    </lineage>
</organism>
<dbReference type="Gene3D" id="3.30.160.250">
    <property type="match status" value="1"/>
</dbReference>
<protein>
    <submittedName>
        <fullName evidence="1">Uncharacterized protein</fullName>
    </submittedName>
</protein>
<dbReference type="InterPro" id="IPR035069">
    <property type="entry name" value="TTHA1013/TTHA0281-like"/>
</dbReference>
<reference evidence="1 2" key="1">
    <citation type="journal article" date="2015" name="Nature">
        <title>rRNA introns, odd ribosomes, and small enigmatic genomes across a large radiation of phyla.</title>
        <authorList>
            <person name="Brown C.T."/>
            <person name="Hug L.A."/>
            <person name="Thomas B.C."/>
            <person name="Sharon I."/>
            <person name="Castelle C.J."/>
            <person name="Singh A."/>
            <person name="Wilkins M.J."/>
            <person name="Williams K.H."/>
            <person name="Banfield J.F."/>
        </authorList>
    </citation>
    <scope>NUCLEOTIDE SEQUENCE [LARGE SCALE GENOMIC DNA]</scope>
</reference>
<proteinExistence type="predicted"/>
<accession>A0A0G0UR69</accession>